<name>X1U1D7_9ZZZZ</name>
<reference evidence="1" key="1">
    <citation type="journal article" date="2014" name="Front. Microbiol.">
        <title>High frequency of phylogenetically diverse reductive dehalogenase-homologous genes in deep subseafloor sedimentary metagenomes.</title>
        <authorList>
            <person name="Kawai M."/>
            <person name="Futagami T."/>
            <person name="Toyoda A."/>
            <person name="Takaki Y."/>
            <person name="Nishi S."/>
            <person name="Hori S."/>
            <person name="Arai W."/>
            <person name="Tsubouchi T."/>
            <person name="Morono Y."/>
            <person name="Uchiyama I."/>
            <person name="Ito T."/>
            <person name="Fujiyama A."/>
            <person name="Inagaki F."/>
            <person name="Takami H."/>
        </authorList>
    </citation>
    <scope>NUCLEOTIDE SEQUENCE</scope>
    <source>
        <strain evidence="1">Expedition CK06-06</strain>
    </source>
</reference>
<feature type="non-terminal residue" evidence="1">
    <location>
        <position position="254"/>
    </location>
</feature>
<accession>X1U1D7</accession>
<dbReference type="AlphaFoldDB" id="X1U1D7"/>
<evidence type="ECO:0000313" key="1">
    <source>
        <dbReference type="EMBL" id="GAJ11378.1"/>
    </source>
</evidence>
<dbReference type="Gene3D" id="1.10.3380.20">
    <property type="match status" value="1"/>
</dbReference>
<dbReference type="SUPFAM" id="SSF158702">
    <property type="entry name" value="Sec63 N-terminal domain-like"/>
    <property type="match status" value="1"/>
</dbReference>
<dbReference type="EMBL" id="BARW01028297">
    <property type="protein sequence ID" value="GAJ11378.1"/>
    <property type="molecule type" value="Genomic_DNA"/>
</dbReference>
<gene>
    <name evidence="1" type="ORF">S12H4_45713</name>
</gene>
<feature type="non-terminal residue" evidence="1">
    <location>
        <position position="1"/>
    </location>
</feature>
<sequence>HFSFDKENIEKKIDRYLNILKGKKLIREVKGGILSPTANGILITALKIKVETYLFFKNWMKYSRKGEISELEILLLLAFSADGRALPIPFSQLYKDDDRKEDYNRGCRGNCWNKLLRLVIKQGDEDKKLYQDKIMLKKIKEDSIPLEDYLAFKKTCLLYNWIKGDKDNETIEQENGLYGRVVQILGEGFSWLADNLVEIAKNEGWRKDREEDLNKIKILSRKLIDGVEEDGLNLSQLHILGLRQCYIGKLLKEG</sequence>
<organism evidence="1">
    <name type="scientific">marine sediment metagenome</name>
    <dbReference type="NCBI Taxonomy" id="412755"/>
    <lineage>
        <taxon>unclassified sequences</taxon>
        <taxon>metagenomes</taxon>
        <taxon>ecological metagenomes</taxon>
    </lineage>
</organism>
<protein>
    <submittedName>
        <fullName evidence="1">Uncharacterized protein</fullName>
    </submittedName>
</protein>
<proteinExistence type="predicted"/>
<comment type="caution">
    <text evidence="1">The sequence shown here is derived from an EMBL/GenBank/DDBJ whole genome shotgun (WGS) entry which is preliminary data.</text>
</comment>